<feature type="transmembrane region" description="Helical" evidence="1">
    <location>
        <begin position="85"/>
        <end position="112"/>
    </location>
</feature>
<evidence type="ECO:0000256" key="1">
    <source>
        <dbReference type="SAM" id="Phobius"/>
    </source>
</evidence>
<keyword evidence="1" id="KW-0472">Membrane</keyword>
<dbReference type="AlphaFoldDB" id="A0A5B9DDK7"/>
<keyword evidence="1" id="KW-1133">Transmembrane helix</keyword>
<keyword evidence="1" id="KW-0812">Transmembrane</keyword>
<protein>
    <submittedName>
        <fullName evidence="2">Uncharacterized protein</fullName>
    </submittedName>
</protein>
<dbReference type="KEGG" id="psyt:DSAG12_02673"/>
<organism evidence="2 3">
    <name type="scientific">Promethearchaeum syntrophicum</name>
    <dbReference type="NCBI Taxonomy" id="2594042"/>
    <lineage>
        <taxon>Archaea</taxon>
        <taxon>Promethearchaeati</taxon>
        <taxon>Promethearchaeota</taxon>
        <taxon>Promethearchaeia</taxon>
        <taxon>Promethearchaeales</taxon>
        <taxon>Promethearchaeaceae</taxon>
        <taxon>Promethearchaeum</taxon>
    </lineage>
</organism>
<feature type="transmembrane region" description="Helical" evidence="1">
    <location>
        <begin position="23"/>
        <end position="48"/>
    </location>
</feature>
<accession>A0A5B9DDK7</accession>
<dbReference type="EMBL" id="CP042905">
    <property type="protein sequence ID" value="QEE16843.1"/>
    <property type="molecule type" value="Genomic_DNA"/>
</dbReference>
<reference evidence="2 3" key="2">
    <citation type="journal article" date="2024" name="Int. J. Syst. Evol. Microbiol.">
        <title>Promethearchaeum syntrophicum gen. nov., sp. nov., an anaerobic, obligately syntrophic archaeon, the first isolate of the lineage 'Asgard' archaea, and proposal of the new archaeal phylum Promethearchaeota phyl. nov. and kingdom Promethearchaeati regn. nov.</title>
        <authorList>
            <person name="Imachi H."/>
            <person name="Nobu M.K."/>
            <person name="Kato S."/>
            <person name="Takaki Y."/>
            <person name="Miyazaki M."/>
            <person name="Miyata M."/>
            <person name="Ogawara M."/>
            <person name="Saito Y."/>
            <person name="Sakai S."/>
            <person name="Tahara Y.O."/>
            <person name="Takano Y."/>
            <person name="Tasumi E."/>
            <person name="Uematsu K."/>
            <person name="Yoshimura T."/>
            <person name="Itoh T."/>
            <person name="Ohkuma M."/>
            <person name="Takai K."/>
        </authorList>
    </citation>
    <scope>NUCLEOTIDE SEQUENCE [LARGE SCALE GENOMIC DNA]</scope>
    <source>
        <strain evidence="2 3">MK-D1</strain>
    </source>
</reference>
<name>A0A5B9DDK7_9ARCH</name>
<dbReference type="GeneID" id="41330653"/>
<evidence type="ECO:0000313" key="2">
    <source>
        <dbReference type="EMBL" id="QEE16843.1"/>
    </source>
</evidence>
<dbReference type="Proteomes" id="UP000321408">
    <property type="component" value="Chromosome"/>
</dbReference>
<reference evidence="2 3" key="1">
    <citation type="journal article" date="2020" name="Nature">
        <title>Isolation of an archaeon at the prokaryote-eukaryote interface.</title>
        <authorList>
            <person name="Imachi H."/>
            <person name="Nobu M.K."/>
            <person name="Nakahara N."/>
            <person name="Morono Y."/>
            <person name="Ogawara M."/>
            <person name="Takaki Y."/>
            <person name="Takano Y."/>
            <person name="Uematsu K."/>
            <person name="Ikuta T."/>
            <person name="Ito M."/>
            <person name="Matsui Y."/>
            <person name="Miyazaki M."/>
            <person name="Murata K."/>
            <person name="Saito Y."/>
            <person name="Sakai S."/>
            <person name="Song C."/>
            <person name="Tasumi E."/>
            <person name="Yamanaka Y."/>
            <person name="Yamaguchi T."/>
            <person name="Kamagata Y."/>
            <person name="Tamaki H."/>
            <person name="Takai K."/>
        </authorList>
    </citation>
    <scope>NUCLEOTIDE SEQUENCE [LARGE SCALE GENOMIC DNA]</scope>
    <source>
        <strain evidence="2 3">MK-D1</strain>
    </source>
</reference>
<dbReference type="RefSeq" id="WP_147663771.1">
    <property type="nucleotide sequence ID" value="NZ_CP042905.2"/>
</dbReference>
<sequence length="246" mass="28793">MPIDTDSITTDSISIYTYPLKKLFLRVFLLLIFIYLMIDLVAGITGLLSDSYYHLLFSPLLFFEKFNLFLTPGQVMDDFPTLSGILMGFVILALFICMLLGSKLLDILALLIPPPKKKEPTRVILSKSGVKIYYTNRKEGKIDTMTGNKDFFGLFIKIESRDYRLRLYIVKDPLLQMSTKYPGEEEEYQYYKFFHKDLLQVELGKMFISGKDRQRALGFLQVYLRKNHYDMFIDEEIEICRLKKNC</sequence>
<proteinExistence type="predicted"/>
<keyword evidence="3" id="KW-1185">Reference proteome</keyword>
<evidence type="ECO:0000313" key="3">
    <source>
        <dbReference type="Proteomes" id="UP000321408"/>
    </source>
</evidence>
<gene>
    <name evidence="2" type="ORF">DSAG12_02673</name>
</gene>